<evidence type="ECO:0000313" key="8">
    <source>
        <dbReference type="Proteomes" id="UP000193834"/>
    </source>
</evidence>
<evidence type="ECO:0000256" key="4">
    <source>
        <dbReference type="ARBA" id="ARBA00025742"/>
    </source>
</evidence>
<proteinExistence type="inferred from homology"/>
<evidence type="ECO:0000256" key="3">
    <source>
        <dbReference type="ARBA" id="ARBA00023004"/>
    </source>
</evidence>
<dbReference type="InterPro" id="IPR050884">
    <property type="entry name" value="CNP_phosphodiesterase-III"/>
</dbReference>
<evidence type="ECO:0000256" key="2">
    <source>
        <dbReference type="ARBA" id="ARBA00022801"/>
    </source>
</evidence>
<dbReference type="Proteomes" id="UP000193834">
    <property type="component" value="Unassembled WGS sequence"/>
</dbReference>
<evidence type="ECO:0000259" key="6">
    <source>
        <dbReference type="Pfam" id="PF17839"/>
    </source>
</evidence>
<sequence length="448" mass="50647">MLALSLILSGCSKPEQRHYPAQGSVTAFVATDTHYLAPSLTDDGAAFRKYVDTGDSKQLERIKAIMQAFVHDIKAKKPDLLIVSGDISNNGEKQSHVEMAKLFQEIEDQGTQVYVIPGNHDILNPWSSQFQGDKQVKADPVTPDQFADIYGAFGYQEAIARDRKTLSYMAAPTKKLRLLMLDTNLYQSNERLRRPETGGIIPSSTQRWIRNVVKEAEQEGAQVLVVMHHNLLPHSELSEEGYQIKNSKEITELFQDLQLPLVISGHVHLQHIAALEDTSPTAHAESVEPLYDVATSALSVYPHQYGVLKYDSDAPSWDYSTAPVKVEEWASEAGVQDEDLLDFQNSARQFFNDFTRRLVKKELMNAHYSYDDIHVMTEFFVNVNNQYFAGKEIAHRDQLILSDAYHLWMSAEPSYLKGYIVSMLQPYKRSHDRLTLSLSHINTNAASQ</sequence>
<dbReference type="Gene3D" id="3.60.21.10">
    <property type="match status" value="1"/>
</dbReference>
<dbReference type="PANTHER" id="PTHR42988:SF2">
    <property type="entry name" value="CYCLIC NUCLEOTIDE PHOSPHODIESTERASE CBUA0032-RELATED"/>
    <property type="match status" value="1"/>
</dbReference>
<dbReference type="PIRSF" id="PIRSF034890">
    <property type="entry name" value="Pesteras_lmo2642"/>
    <property type="match status" value="1"/>
</dbReference>
<feature type="domain" description="Cyclic nucleotide phosphodiesterase C-terminal" evidence="6">
    <location>
        <begin position="326"/>
        <end position="425"/>
    </location>
</feature>
<dbReference type="Pfam" id="PF17839">
    <property type="entry name" value="CNP_C_terminal"/>
    <property type="match status" value="1"/>
</dbReference>
<dbReference type="AlphaFoldDB" id="A0A1X7IVL4"/>
<dbReference type="InterPro" id="IPR029052">
    <property type="entry name" value="Metallo-depent_PP-like"/>
</dbReference>
<evidence type="ECO:0000256" key="1">
    <source>
        <dbReference type="ARBA" id="ARBA00022723"/>
    </source>
</evidence>
<evidence type="ECO:0000313" key="7">
    <source>
        <dbReference type="EMBL" id="SMG18962.1"/>
    </source>
</evidence>
<name>A0A1X7IVL4_9BACL</name>
<dbReference type="STRING" id="1852522.SAMN06295960_0853"/>
<protein>
    <submittedName>
        <fullName evidence="7">3',5'-cyclic AMP phosphodiesterase CpdA</fullName>
    </submittedName>
</protein>
<accession>A0A1X7IVL4</accession>
<dbReference type="EMBL" id="FXAZ01000001">
    <property type="protein sequence ID" value="SMG18962.1"/>
    <property type="molecule type" value="Genomic_DNA"/>
</dbReference>
<dbReference type="InterPro" id="IPR012365">
    <property type="entry name" value="Pesteras_lmo2642"/>
</dbReference>
<dbReference type="Gene3D" id="1.10.246.180">
    <property type="match status" value="1"/>
</dbReference>
<dbReference type="SUPFAM" id="SSF56300">
    <property type="entry name" value="Metallo-dependent phosphatases"/>
    <property type="match status" value="1"/>
</dbReference>
<keyword evidence="2" id="KW-0378">Hydrolase</keyword>
<gene>
    <name evidence="7" type="ORF">SAMN06295960_0853</name>
</gene>
<dbReference type="InterPro" id="IPR040869">
    <property type="entry name" value="CNP_C"/>
</dbReference>
<dbReference type="GO" id="GO:0046872">
    <property type="term" value="F:metal ion binding"/>
    <property type="evidence" value="ECO:0007669"/>
    <property type="project" value="UniProtKB-KW"/>
</dbReference>
<keyword evidence="1" id="KW-0479">Metal-binding</keyword>
<keyword evidence="3" id="KW-0408">Iron</keyword>
<feature type="domain" description="Calcineurin-like phosphoesterase" evidence="5">
    <location>
        <begin position="29"/>
        <end position="268"/>
    </location>
</feature>
<dbReference type="Pfam" id="PF00149">
    <property type="entry name" value="Metallophos"/>
    <property type="match status" value="1"/>
</dbReference>
<reference evidence="7 8" key="1">
    <citation type="submission" date="2017-04" db="EMBL/GenBank/DDBJ databases">
        <authorList>
            <person name="Afonso C.L."/>
            <person name="Miller P.J."/>
            <person name="Scott M.A."/>
            <person name="Spackman E."/>
            <person name="Goraichik I."/>
            <person name="Dimitrov K.M."/>
            <person name="Suarez D.L."/>
            <person name="Swayne D.E."/>
        </authorList>
    </citation>
    <scope>NUCLEOTIDE SEQUENCE [LARGE SCALE GENOMIC DNA]</scope>
    <source>
        <strain evidence="7 8">11</strain>
    </source>
</reference>
<dbReference type="GO" id="GO:0016787">
    <property type="term" value="F:hydrolase activity"/>
    <property type="evidence" value="ECO:0007669"/>
    <property type="project" value="UniProtKB-KW"/>
</dbReference>
<comment type="similarity">
    <text evidence="4">Belongs to the cyclic nucleotide phosphodiesterase class-III family.</text>
</comment>
<organism evidence="7 8">
    <name type="scientific">Paenibacillus aquistagni</name>
    <dbReference type="NCBI Taxonomy" id="1852522"/>
    <lineage>
        <taxon>Bacteria</taxon>
        <taxon>Bacillati</taxon>
        <taxon>Bacillota</taxon>
        <taxon>Bacilli</taxon>
        <taxon>Bacillales</taxon>
        <taxon>Paenibacillaceae</taxon>
        <taxon>Paenibacillus</taxon>
    </lineage>
</organism>
<keyword evidence="8" id="KW-1185">Reference proteome</keyword>
<dbReference type="PANTHER" id="PTHR42988">
    <property type="entry name" value="PHOSPHOHYDROLASE"/>
    <property type="match status" value="1"/>
</dbReference>
<dbReference type="InterPro" id="IPR004843">
    <property type="entry name" value="Calcineurin-like_PHP"/>
</dbReference>
<evidence type="ECO:0000259" key="5">
    <source>
        <dbReference type="Pfam" id="PF00149"/>
    </source>
</evidence>